<organism evidence="2 3">
    <name type="scientific">Paenibacillus nanensis</name>
    <dbReference type="NCBI Taxonomy" id="393251"/>
    <lineage>
        <taxon>Bacteria</taxon>
        <taxon>Bacillati</taxon>
        <taxon>Bacillota</taxon>
        <taxon>Bacilli</taxon>
        <taxon>Bacillales</taxon>
        <taxon>Paenibacillaceae</taxon>
        <taxon>Paenibacillus</taxon>
    </lineage>
</organism>
<dbReference type="GO" id="GO:0016787">
    <property type="term" value="F:hydrolase activity"/>
    <property type="evidence" value="ECO:0007669"/>
    <property type="project" value="UniProtKB-KW"/>
</dbReference>
<proteinExistence type="predicted"/>
<dbReference type="Gene3D" id="1.20.120.450">
    <property type="entry name" value="dinb family like domain"/>
    <property type="match status" value="1"/>
</dbReference>
<evidence type="ECO:0000313" key="3">
    <source>
        <dbReference type="Proteomes" id="UP000266482"/>
    </source>
</evidence>
<dbReference type="OrthoDB" id="9796039at2"/>
<dbReference type="NCBIfam" id="NF009807">
    <property type="entry name" value="PRK13291.1"/>
    <property type="match status" value="1"/>
</dbReference>
<dbReference type="AlphaFoldDB" id="A0A3A1URX6"/>
<accession>A0A3A1URX6</accession>
<comment type="caution">
    <text evidence="2">The sequence shown here is derived from an EMBL/GenBank/DDBJ whole genome shotgun (WGS) entry which is preliminary data.</text>
</comment>
<protein>
    <submittedName>
        <fullName evidence="2">Putative metal-dependent hydrolase</fullName>
    </submittedName>
</protein>
<reference evidence="2 3" key="1">
    <citation type="submission" date="2018-09" db="EMBL/GenBank/DDBJ databases">
        <title>Paenibacillus aracenensis nov. sp. isolated from a cave in southern Spain.</title>
        <authorList>
            <person name="Jurado V."/>
            <person name="Gutierrez-Patricio S."/>
            <person name="Gonzalez-Pimentel J.L."/>
            <person name="Miller A.Z."/>
            <person name="Laiz L."/>
            <person name="Saiz-Jimenez C."/>
        </authorList>
    </citation>
    <scope>NUCLEOTIDE SEQUENCE [LARGE SCALE GENOMIC DNA]</scope>
    <source>
        <strain evidence="2 3">DSM 22867</strain>
    </source>
</reference>
<gene>
    <name evidence="2" type="ORF">D3P08_21935</name>
</gene>
<dbReference type="Proteomes" id="UP000266482">
    <property type="component" value="Unassembled WGS sequence"/>
</dbReference>
<evidence type="ECO:0000259" key="1">
    <source>
        <dbReference type="Pfam" id="PF12867"/>
    </source>
</evidence>
<keyword evidence="3" id="KW-1185">Reference proteome</keyword>
<feature type="domain" description="DinB-like" evidence="1">
    <location>
        <begin position="33"/>
        <end position="165"/>
    </location>
</feature>
<dbReference type="SUPFAM" id="SSF109854">
    <property type="entry name" value="DinB/YfiT-like putative metalloenzymes"/>
    <property type="match status" value="1"/>
</dbReference>
<keyword evidence="2" id="KW-0378">Hydrolase</keyword>
<name>A0A3A1URX6_9BACL</name>
<dbReference type="EMBL" id="QXQA01000017">
    <property type="protein sequence ID" value="RIX49932.1"/>
    <property type="molecule type" value="Genomic_DNA"/>
</dbReference>
<dbReference type="InterPro" id="IPR034660">
    <property type="entry name" value="DinB/YfiT-like"/>
</dbReference>
<dbReference type="Pfam" id="PF12867">
    <property type="entry name" value="DinB_2"/>
    <property type="match status" value="1"/>
</dbReference>
<dbReference type="InterPro" id="IPR024775">
    <property type="entry name" value="DinB-like"/>
</dbReference>
<dbReference type="RefSeq" id="WP_119602262.1">
    <property type="nucleotide sequence ID" value="NZ_QXQA01000017.1"/>
</dbReference>
<sequence>MDQLRYPVGTYTFEGMTAAQQDKWIREVAELPGQLRSAIEGLTDEQLDTPYRTGGWTVRQVVHHLADAAMNCYTRFKLALTESNPTVKPFDEEGWAGTADSLDAPPGLSLMIVDGVYARWELLLRSMQRADFEKQFYHPGMGKQLKLSYFLGFVAWHGRHHVAHITSLRERMNW</sequence>
<evidence type="ECO:0000313" key="2">
    <source>
        <dbReference type="EMBL" id="RIX49932.1"/>
    </source>
</evidence>